<protein>
    <recommendedName>
        <fullName evidence="4">Enoyl reductase (ER) domain-containing protein</fullName>
    </recommendedName>
</protein>
<dbReference type="SUPFAM" id="SSF51735">
    <property type="entry name" value="NAD(P)-binding Rossmann-fold domains"/>
    <property type="match status" value="1"/>
</dbReference>
<dbReference type="PANTHER" id="PTHR45348">
    <property type="entry name" value="HYPOTHETICAL OXIDOREDUCTASE (EUROFUNG)"/>
    <property type="match status" value="1"/>
</dbReference>
<gene>
    <name evidence="5" type="ORF">B5807_07219</name>
</gene>
<evidence type="ECO:0000256" key="3">
    <source>
        <dbReference type="ARBA" id="ARBA00023002"/>
    </source>
</evidence>
<dbReference type="Gene3D" id="3.90.180.10">
    <property type="entry name" value="Medium-chain alcohol dehydrogenases, catalytic domain"/>
    <property type="match status" value="1"/>
</dbReference>
<dbReference type="AlphaFoldDB" id="A0A1Y2LUH0"/>
<dbReference type="PANTHER" id="PTHR45348:SF2">
    <property type="entry name" value="ZINC-TYPE ALCOHOL DEHYDROGENASE-LIKE PROTEIN C2E1P3.01"/>
    <property type="match status" value="1"/>
</dbReference>
<keyword evidence="6" id="KW-1185">Reference proteome</keyword>
<dbReference type="OMA" id="WIKYPFI"/>
<evidence type="ECO:0000313" key="6">
    <source>
        <dbReference type="Proteomes" id="UP000193240"/>
    </source>
</evidence>
<dbReference type="Proteomes" id="UP000193240">
    <property type="component" value="Unassembled WGS sequence"/>
</dbReference>
<dbReference type="InterPro" id="IPR020843">
    <property type="entry name" value="ER"/>
</dbReference>
<dbReference type="InterPro" id="IPR036291">
    <property type="entry name" value="NAD(P)-bd_dom_sf"/>
</dbReference>
<dbReference type="InterPro" id="IPR013154">
    <property type="entry name" value="ADH-like_N"/>
</dbReference>
<dbReference type="InterPro" id="IPR047122">
    <property type="entry name" value="Trans-enoyl_RdTase-like"/>
</dbReference>
<feature type="domain" description="Enoyl reductase (ER)" evidence="4">
    <location>
        <begin position="13"/>
        <end position="366"/>
    </location>
</feature>
<dbReference type="SUPFAM" id="SSF50129">
    <property type="entry name" value="GroES-like"/>
    <property type="match status" value="1"/>
</dbReference>
<dbReference type="Pfam" id="PF00107">
    <property type="entry name" value="ADH_zinc_N"/>
    <property type="match status" value="1"/>
</dbReference>
<comment type="subunit">
    <text evidence="2">Monomer.</text>
</comment>
<dbReference type="GO" id="GO:0016651">
    <property type="term" value="F:oxidoreductase activity, acting on NAD(P)H"/>
    <property type="evidence" value="ECO:0007669"/>
    <property type="project" value="InterPro"/>
</dbReference>
<evidence type="ECO:0000256" key="2">
    <source>
        <dbReference type="ARBA" id="ARBA00011245"/>
    </source>
</evidence>
<sequence>MSAPNNRAAWILANKQSFQIQDAPYPSPGPTEIVIRNHAVAINPIDWIMQDQGTGFAFRWIKFPFIFGSDVAGQVVQVGSDITRFKVGDRVMGQALSTDEKTNKASHGAFQLYTVLLEQTTSTIPESMSFEEASVMPLALTTAAAGLFDKEQLGLRYPSMQAKPVNETVLIWGGSTSVGSNAIQLAVAAGYNVISTSSPRNFALLRSLGASNVFDYNDSNATNEIVKSLGGQHLAAAIAIGENSAFRCIDVLSRCKGEKKLAMATLPIPPHPKRFAALQIIFHMATGMSSIFARSRIHGIKTSIIWGSVAHSPVGNAVYRDYLPKALADGTFKAAPEPEIVGQGLEVIQEALSVQKRGVSAKKVVVSLP</sequence>
<organism evidence="5 6">
    <name type="scientific">Epicoccum nigrum</name>
    <name type="common">Soil fungus</name>
    <name type="synonym">Epicoccum purpurascens</name>
    <dbReference type="NCBI Taxonomy" id="105696"/>
    <lineage>
        <taxon>Eukaryota</taxon>
        <taxon>Fungi</taxon>
        <taxon>Dikarya</taxon>
        <taxon>Ascomycota</taxon>
        <taxon>Pezizomycotina</taxon>
        <taxon>Dothideomycetes</taxon>
        <taxon>Pleosporomycetidae</taxon>
        <taxon>Pleosporales</taxon>
        <taxon>Pleosporineae</taxon>
        <taxon>Didymellaceae</taxon>
        <taxon>Epicoccum</taxon>
    </lineage>
</organism>
<dbReference type="InterPro" id="IPR013149">
    <property type="entry name" value="ADH-like_C"/>
</dbReference>
<dbReference type="STRING" id="105696.A0A1Y2LUH0"/>
<comment type="similarity">
    <text evidence="1">Belongs to the zinc-containing alcohol dehydrogenase family.</text>
</comment>
<proteinExistence type="inferred from homology"/>
<reference evidence="5 6" key="1">
    <citation type="journal article" date="2017" name="Genome Announc.">
        <title>Genome sequence of the saprophytic ascomycete Epicoccum nigrum ICMP 19927 strain isolated from New Zealand.</title>
        <authorList>
            <person name="Fokin M."/>
            <person name="Fleetwood D."/>
            <person name="Weir B.S."/>
            <person name="Villas-Boas S.G."/>
        </authorList>
    </citation>
    <scope>NUCLEOTIDE SEQUENCE [LARGE SCALE GENOMIC DNA]</scope>
    <source>
        <strain evidence="5 6">ICMP 19927</strain>
    </source>
</reference>
<dbReference type="EMBL" id="KZ107848">
    <property type="protein sequence ID" value="OSS47450.1"/>
    <property type="molecule type" value="Genomic_DNA"/>
</dbReference>
<evidence type="ECO:0000256" key="1">
    <source>
        <dbReference type="ARBA" id="ARBA00008072"/>
    </source>
</evidence>
<accession>A0A1Y2LUH0</accession>
<evidence type="ECO:0000259" key="4">
    <source>
        <dbReference type="SMART" id="SM00829"/>
    </source>
</evidence>
<dbReference type="Gene3D" id="3.40.50.720">
    <property type="entry name" value="NAD(P)-binding Rossmann-like Domain"/>
    <property type="match status" value="1"/>
</dbReference>
<name>A0A1Y2LUH0_EPING</name>
<dbReference type="InterPro" id="IPR011032">
    <property type="entry name" value="GroES-like_sf"/>
</dbReference>
<dbReference type="InParanoid" id="A0A1Y2LUH0"/>
<dbReference type="Pfam" id="PF08240">
    <property type="entry name" value="ADH_N"/>
    <property type="match status" value="1"/>
</dbReference>
<evidence type="ECO:0000313" key="5">
    <source>
        <dbReference type="EMBL" id="OSS47450.1"/>
    </source>
</evidence>
<dbReference type="CDD" id="cd08249">
    <property type="entry name" value="enoyl_reductase_like"/>
    <property type="match status" value="1"/>
</dbReference>
<dbReference type="SMART" id="SM00829">
    <property type="entry name" value="PKS_ER"/>
    <property type="match status" value="1"/>
</dbReference>
<keyword evidence="3" id="KW-0560">Oxidoreductase</keyword>